<dbReference type="EMBL" id="BARV01030540">
    <property type="protein sequence ID" value="GAI42520.1"/>
    <property type="molecule type" value="Genomic_DNA"/>
</dbReference>
<sequence length="224" mass="25543">ELDPRPMYYSQIRIDPVNPNKIWMLGTYIFVSIDGGRTFSKEKTGERIHVDHHAIWINPKNTDHLLLGGDGGFYMSYNGSKTWNFIDNLPIAQFYAIGIDHREREPYWIYGGAQDHGVYGLPSKTFSRMGITNGDVINVAYGDAFHVAVNPENPDELYTENQGGRLIYINVNTQEEKYIKPVPGNSKETYRFGWKCPLVMSSHNPDIIYYGGNKVFKTTNQGHS</sequence>
<evidence type="ECO:0000313" key="1">
    <source>
        <dbReference type="EMBL" id="GAI42520.1"/>
    </source>
</evidence>
<feature type="non-terminal residue" evidence="1">
    <location>
        <position position="1"/>
    </location>
</feature>
<name>X1PTV8_9ZZZZ</name>
<dbReference type="InterPro" id="IPR015943">
    <property type="entry name" value="WD40/YVTN_repeat-like_dom_sf"/>
</dbReference>
<organism evidence="1">
    <name type="scientific">marine sediment metagenome</name>
    <dbReference type="NCBI Taxonomy" id="412755"/>
    <lineage>
        <taxon>unclassified sequences</taxon>
        <taxon>metagenomes</taxon>
        <taxon>ecological metagenomes</taxon>
    </lineage>
</organism>
<dbReference type="SUPFAM" id="SSF110296">
    <property type="entry name" value="Oligoxyloglucan reducing end-specific cellobiohydrolase"/>
    <property type="match status" value="1"/>
</dbReference>
<evidence type="ECO:0008006" key="2">
    <source>
        <dbReference type="Google" id="ProtNLM"/>
    </source>
</evidence>
<accession>X1PTV8</accession>
<dbReference type="Gene3D" id="2.130.10.10">
    <property type="entry name" value="YVTN repeat-like/Quinoprotein amine dehydrogenase"/>
    <property type="match status" value="1"/>
</dbReference>
<reference evidence="1" key="1">
    <citation type="journal article" date="2014" name="Front. Microbiol.">
        <title>High frequency of phylogenetically diverse reductive dehalogenase-homologous genes in deep subseafloor sedimentary metagenomes.</title>
        <authorList>
            <person name="Kawai M."/>
            <person name="Futagami T."/>
            <person name="Toyoda A."/>
            <person name="Takaki Y."/>
            <person name="Nishi S."/>
            <person name="Hori S."/>
            <person name="Arai W."/>
            <person name="Tsubouchi T."/>
            <person name="Morono Y."/>
            <person name="Uchiyama I."/>
            <person name="Ito T."/>
            <person name="Fujiyama A."/>
            <person name="Inagaki F."/>
            <person name="Takami H."/>
        </authorList>
    </citation>
    <scope>NUCLEOTIDE SEQUENCE</scope>
    <source>
        <strain evidence="1">Expedition CK06-06</strain>
    </source>
</reference>
<protein>
    <recommendedName>
        <fullName evidence="2">Sortilin N-terminal domain-containing protein</fullName>
    </recommendedName>
</protein>
<gene>
    <name evidence="1" type="ORF">S06H3_48495</name>
</gene>
<proteinExistence type="predicted"/>
<comment type="caution">
    <text evidence="1">The sequence shown here is derived from an EMBL/GenBank/DDBJ whole genome shotgun (WGS) entry which is preliminary data.</text>
</comment>
<dbReference type="AlphaFoldDB" id="X1PTV8"/>